<dbReference type="InterPro" id="IPR001775">
    <property type="entry name" value="GspD/PilQ"/>
</dbReference>
<dbReference type="PANTHER" id="PTHR30332">
    <property type="entry name" value="PROBABLE GENERAL SECRETION PATHWAY PROTEIN D"/>
    <property type="match status" value="1"/>
</dbReference>
<feature type="compositionally biased region" description="Low complexity" evidence="4">
    <location>
        <begin position="128"/>
        <end position="152"/>
    </location>
</feature>
<gene>
    <name evidence="7" type="ORF">SAMN05216234_10732</name>
</gene>
<accession>A0A1I5MUV1</accession>
<dbReference type="InterPro" id="IPR050810">
    <property type="entry name" value="Bact_Secretion_Sys_Channel"/>
</dbReference>
<reference evidence="7 8" key="1">
    <citation type="submission" date="2016-10" db="EMBL/GenBank/DDBJ databases">
        <authorList>
            <person name="de Groot N.N."/>
        </authorList>
    </citation>
    <scope>NUCLEOTIDE SEQUENCE [LARGE SCALE GENOMIC DNA]</scope>
    <source>
        <strain evidence="7 8">EP1-55-1</strain>
    </source>
</reference>
<evidence type="ECO:0000256" key="3">
    <source>
        <dbReference type="ARBA" id="ARBA00023136"/>
    </source>
</evidence>
<dbReference type="InterPro" id="IPR013358">
    <property type="entry name" value="Pilus_biogenesis_MshL"/>
</dbReference>
<comment type="subcellular location">
    <subcellularLocation>
        <location evidence="1">Membrane</location>
    </subcellularLocation>
</comment>
<dbReference type="InterPro" id="IPR011514">
    <property type="entry name" value="Secretin_N_2"/>
</dbReference>
<dbReference type="Pfam" id="PF00263">
    <property type="entry name" value="Secretin"/>
    <property type="match status" value="1"/>
</dbReference>
<name>A0A1I5MUV1_9BACT</name>
<evidence type="ECO:0000256" key="2">
    <source>
        <dbReference type="ARBA" id="ARBA00022729"/>
    </source>
</evidence>
<dbReference type="AlphaFoldDB" id="A0A1I5MUV1"/>
<evidence type="ECO:0000259" key="6">
    <source>
        <dbReference type="Pfam" id="PF07655"/>
    </source>
</evidence>
<keyword evidence="8" id="KW-1185">Reference proteome</keyword>
<dbReference type="RefSeq" id="WP_092911363.1">
    <property type="nucleotide sequence ID" value="NZ_FOXB01000007.1"/>
</dbReference>
<dbReference type="InterPro" id="IPR004846">
    <property type="entry name" value="T2SS/T3SS_dom"/>
</dbReference>
<sequence>MRLQNLTLSLLSTILCISVYTTDIYAACEENIFNIKAKAGVRISEIIDQLAQECDLTLIIKDNDAKKKLNTPMNRLSLKDATLQEVLNVVLNEYNLNYSIEGNVLKISYLLTKTFHVDYIGTERQSNSNTKVSLTSGSSSTQSMSSGDSESGMEITSDDIFIFWSEFSEQIKNILNRPGDEYQAGEPVIDRESGLITITGTKKQLDRVENYIKQLMDRLHKQVMIDVKMYAVVLNEGKQTGIDWRQIYSIQNIKLSAGASRTNSAIISAPATSGISGIIGRTAIFTDFVMNAEIGTIIKFLKSQGDVHSVSNPKILTLNNQAAMITVGKQYFYKVTNSTTTSNTGGSTVSQNEIIDSVFAGVLLDITPEISSDETITLKINPSVSDTINAIVESVSRTMPPDLERRQMSTVVTVKNGDHVILGGLITEKENIQNNKVPILGDIPLLGYAFKYEEKTKETVELVIIVTPYLIKKEAPVNMEKLGYNQVNGKKFKQSKTIIIESSNRDSKLNKKQVYIK</sequence>
<dbReference type="GO" id="GO:0009297">
    <property type="term" value="P:pilus assembly"/>
    <property type="evidence" value="ECO:0007669"/>
    <property type="project" value="InterPro"/>
</dbReference>
<keyword evidence="2" id="KW-0732">Signal</keyword>
<dbReference type="GO" id="GO:0009306">
    <property type="term" value="P:protein secretion"/>
    <property type="evidence" value="ECO:0007669"/>
    <property type="project" value="InterPro"/>
</dbReference>
<dbReference type="STRING" id="223786.SAMN05216234_10732"/>
<evidence type="ECO:0000259" key="5">
    <source>
        <dbReference type="Pfam" id="PF00263"/>
    </source>
</evidence>
<dbReference type="GO" id="GO:0019867">
    <property type="term" value="C:outer membrane"/>
    <property type="evidence" value="ECO:0007669"/>
    <property type="project" value="InterPro"/>
</dbReference>
<evidence type="ECO:0000256" key="1">
    <source>
        <dbReference type="ARBA" id="ARBA00004370"/>
    </source>
</evidence>
<dbReference type="NCBIfam" id="TIGR02519">
    <property type="entry name" value="pilus_MshL"/>
    <property type="match status" value="1"/>
</dbReference>
<dbReference type="PRINTS" id="PR00811">
    <property type="entry name" value="BCTERIALGSPD"/>
</dbReference>
<evidence type="ECO:0000256" key="4">
    <source>
        <dbReference type="SAM" id="MobiDB-lite"/>
    </source>
</evidence>
<organism evidence="7 8">
    <name type="scientific">Hydrogenimonas thermophila</name>
    <dbReference type="NCBI Taxonomy" id="223786"/>
    <lineage>
        <taxon>Bacteria</taxon>
        <taxon>Pseudomonadati</taxon>
        <taxon>Campylobacterota</taxon>
        <taxon>Epsilonproteobacteria</taxon>
        <taxon>Campylobacterales</taxon>
        <taxon>Hydrogenimonadaceae</taxon>
        <taxon>Hydrogenimonas</taxon>
    </lineage>
</organism>
<keyword evidence="3" id="KW-0472">Membrane</keyword>
<evidence type="ECO:0000313" key="8">
    <source>
        <dbReference type="Proteomes" id="UP000199227"/>
    </source>
</evidence>
<dbReference type="EMBL" id="FOXB01000007">
    <property type="protein sequence ID" value="SFP13314.1"/>
    <property type="molecule type" value="Genomic_DNA"/>
</dbReference>
<proteinExistence type="predicted"/>
<protein>
    <submittedName>
        <fullName evidence="7">General secretion pathway protein D</fullName>
    </submittedName>
</protein>
<feature type="domain" description="Type II/III secretion system secretin-like" evidence="5">
    <location>
        <begin position="301"/>
        <end position="472"/>
    </location>
</feature>
<dbReference type="PANTHER" id="PTHR30332:SF24">
    <property type="entry name" value="SECRETIN GSPD-RELATED"/>
    <property type="match status" value="1"/>
</dbReference>
<dbReference type="GO" id="GO:0015627">
    <property type="term" value="C:type II protein secretion system complex"/>
    <property type="evidence" value="ECO:0007669"/>
    <property type="project" value="TreeGrafter"/>
</dbReference>
<dbReference type="Proteomes" id="UP000199227">
    <property type="component" value="Unassembled WGS sequence"/>
</dbReference>
<feature type="domain" description="Secretin N-terminal" evidence="6">
    <location>
        <begin position="112"/>
        <end position="182"/>
    </location>
</feature>
<feature type="region of interest" description="Disordered" evidence="4">
    <location>
        <begin position="128"/>
        <end position="153"/>
    </location>
</feature>
<dbReference type="OrthoDB" id="9775455at2"/>
<dbReference type="Pfam" id="PF07655">
    <property type="entry name" value="Secretin_N_2"/>
    <property type="match status" value="1"/>
</dbReference>
<evidence type="ECO:0000313" key="7">
    <source>
        <dbReference type="EMBL" id="SFP13314.1"/>
    </source>
</evidence>